<dbReference type="RefSeq" id="XP_040696596.1">
    <property type="nucleotide sequence ID" value="XM_040840159.1"/>
</dbReference>
<name>A0A1L9T025_9EURO</name>
<organism evidence="2 3">
    <name type="scientific">Aspergillus sydowii CBS 593.65</name>
    <dbReference type="NCBI Taxonomy" id="1036612"/>
    <lineage>
        <taxon>Eukaryota</taxon>
        <taxon>Fungi</taxon>
        <taxon>Dikarya</taxon>
        <taxon>Ascomycota</taxon>
        <taxon>Pezizomycotina</taxon>
        <taxon>Eurotiomycetes</taxon>
        <taxon>Eurotiomycetidae</taxon>
        <taxon>Eurotiales</taxon>
        <taxon>Aspergillaceae</taxon>
        <taxon>Aspergillus</taxon>
        <taxon>Aspergillus subgen. Nidulantes</taxon>
    </lineage>
</organism>
<protein>
    <submittedName>
        <fullName evidence="2">Uncharacterized protein</fullName>
    </submittedName>
</protein>
<dbReference type="EMBL" id="KV878599">
    <property type="protein sequence ID" value="OJJ52790.1"/>
    <property type="molecule type" value="Genomic_DNA"/>
</dbReference>
<dbReference type="AlphaFoldDB" id="A0A1L9T025"/>
<feature type="compositionally biased region" description="Basic and acidic residues" evidence="1">
    <location>
        <begin position="145"/>
        <end position="158"/>
    </location>
</feature>
<gene>
    <name evidence="2" type="ORF">ASPSYDRAFT_1165156</name>
</gene>
<feature type="compositionally biased region" description="Low complexity" evidence="1">
    <location>
        <begin position="77"/>
        <end position="101"/>
    </location>
</feature>
<feature type="compositionally biased region" description="Low complexity" evidence="1">
    <location>
        <begin position="108"/>
        <end position="132"/>
    </location>
</feature>
<proteinExistence type="predicted"/>
<evidence type="ECO:0000256" key="1">
    <source>
        <dbReference type="SAM" id="MobiDB-lite"/>
    </source>
</evidence>
<keyword evidence="3" id="KW-1185">Reference proteome</keyword>
<accession>A0A1L9T025</accession>
<dbReference type="GeneID" id="63756232"/>
<evidence type="ECO:0000313" key="2">
    <source>
        <dbReference type="EMBL" id="OJJ52790.1"/>
    </source>
</evidence>
<sequence length="210" mass="21292">MSYYTGTPRRRGGASGGSNYTTNPGRGSGMHSDPSLHYEVPPPVSRPVDPINDPSPELGGRPPRDLGFSQAATVPGRTSATPSVRSSSSSSSASQHSRPGSRSGGATGSSAANPLSRQQSQSPRSHPFGAAGLPPPPPAGLGRAIDARAAADRAERARRPNPYRPGDLPPAPPGPTGMGLDPRPGASGQSPQQPDRHSSSGSSGKGGKKK</sequence>
<reference evidence="3" key="1">
    <citation type="journal article" date="2017" name="Genome Biol.">
        <title>Comparative genomics reveals high biological diversity and specific adaptations in the industrially and medically important fungal genus Aspergillus.</title>
        <authorList>
            <person name="de Vries R.P."/>
            <person name="Riley R."/>
            <person name="Wiebenga A."/>
            <person name="Aguilar-Osorio G."/>
            <person name="Amillis S."/>
            <person name="Uchima C.A."/>
            <person name="Anderluh G."/>
            <person name="Asadollahi M."/>
            <person name="Askin M."/>
            <person name="Barry K."/>
            <person name="Battaglia E."/>
            <person name="Bayram O."/>
            <person name="Benocci T."/>
            <person name="Braus-Stromeyer S.A."/>
            <person name="Caldana C."/>
            <person name="Canovas D."/>
            <person name="Cerqueira G.C."/>
            <person name="Chen F."/>
            <person name="Chen W."/>
            <person name="Choi C."/>
            <person name="Clum A."/>
            <person name="Dos Santos R.A."/>
            <person name="Damasio A.R."/>
            <person name="Diallinas G."/>
            <person name="Emri T."/>
            <person name="Fekete E."/>
            <person name="Flipphi M."/>
            <person name="Freyberg S."/>
            <person name="Gallo A."/>
            <person name="Gournas C."/>
            <person name="Habgood R."/>
            <person name="Hainaut M."/>
            <person name="Harispe M.L."/>
            <person name="Henrissat B."/>
            <person name="Hilden K.S."/>
            <person name="Hope R."/>
            <person name="Hossain A."/>
            <person name="Karabika E."/>
            <person name="Karaffa L."/>
            <person name="Karanyi Z."/>
            <person name="Krasevec N."/>
            <person name="Kuo A."/>
            <person name="Kusch H."/>
            <person name="LaButti K."/>
            <person name="Lagendijk E.L."/>
            <person name="Lapidus A."/>
            <person name="Levasseur A."/>
            <person name="Lindquist E."/>
            <person name="Lipzen A."/>
            <person name="Logrieco A.F."/>
            <person name="MacCabe A."/>
            <person name="Maekelae M.R."/>
            <person name="Malavazi I."/>
            <person name="Melin P."/>
            <person name="Meyer V."/>
            <person name="Mielnichuk N."/>
            <person name="Miskei M."/>
            <person name="Molnar A.P."/>
            <person name="Mule G."/>
            <person name="Ngan C.Y."/>
            <person name="Orejas M."/>
            <person name="Orosz E."/>
            <person name="Ouedraogo J.P."/>
            <person name="Overkamp K.M."/>
            <person name="Park H.-S."/>
            <person name="Perrone G."/>
            <person name="Piumi F."/>
            <person name="Punt P.J."/>
            <person name="Ram A.F."/>
            <person name="Ramon A."/>
            <person name="Rauscher S."/>
            <person name="Record E."/>
            <person name="Riano-Pachon D.M."/>
            <person name="Robert V."/>
            <person name="Roehrig J."/>
            <person name="Ruller R."/>
            <person name="Salamov A."/>
            <person name="Salih N.S."/>
            <person name="Samson R.A."/>
            <person name="Sandor E."/>
            <person name="Sanguinetti M."/>
            <person name="Schuetze T."/>
            <person name="Sepcic K."/>
            <person name="Shelest E."/>
            <person name="Sherlock G."/>
            <person name="Sophianopoulou V."/>
            <person name="Squina F.M."/>
            <person name="Sun H."/>
            <person name="Susca A."/>
            <person name="Todd R.B."/>
            <person name="Tsang A."/>
            <person name="Unkles S.E."/>
            <person name="van de Wiele N."/>
            <person name="van Rossen-Uffink D."/>
            <person name="Oliveira J.V."/>
            <person name="Vesth T.C."/>
            <person name="Visser J."/>
            <person name="Yu J.-H."/>
            <person name="Zhou M."/>
            <person name="Andersen M.R."/>
            <person name="Archer D.B."/>
            <person name="Baker S.E."/>
            <person name="Benoit I."/>
            <person name="Brakhage A.A."/>
            <person name="Braus G.H."/>
            <person name="Fischer R."/>
            <person name="Frisvad J.C."/>
            <person name="Goldman G.H."/>
            <person name="Houbraken J."/>
            <person name="Oakley B."/>
            <person name="Pocsi I."/>
            <person name="Scazzocchio C."/>
            <person name="Seiboth B."/>
            <person name="vanKuyk P.A."/>
            <person name="Wortman J."/>
            <person name="Dyer P.S."/>
            <person name="Grigoriev I.V."/>
        </authorList>
    </citation>
    <scope>NUCLEOTIDE SEQUENCE [LARGE SCALE GENOMIC DNA]</scope>
    <source>
        <strain evidence="3">CBS 593.65</strain>
    </source>
</reference>
<dbReference type="VEuPathDB" id="FungiDB:ASPSYDRAFT_1165156"/>
<evidence type="ECO:0000313" key="3">
    <source>
        <dbReference type="Proteomes" id="UP000184356"/>
    </source>
</evidence>
<dbReference type="Proteomes" id="UP000184356">
    <property type="component" value="Unassembled WGS sequence"/>
</dbReference>
<feature type="region of interest" description="Disordered" evidence="1">
    <location>
        <begin position="1"/>
        <end position="210"/>
    </location>
</feature>